<gene>
    <name evidence="1" type="ORF">X975_02221</name>
</gene>
<proteinExistence type="predicted"/>
<sequence length="57" mass="7125">MNFQMPWLFWLQEHHTKPCLFLLYQAPISHKEYCYKKGHFFLPVKENLFSFELNQYL</sequence>
<name>A0A087UU63_STEMI</name>
<dbReference type="AlphaFoldDB" id="A0A087UU63"/>
<evidence type="ECO:0000313" key="2">
    <source>
        <dbReference type="Proteomes" id="UP000054359"/>
    </source>
</evidence>
<protein>
    <submittedName>
        <fullName evidence="1">Uncharacterized protein</fullName>
    </submittedName>
</protein>
<evidence type="ECO:0000313" key="1">
    <source>
        <dbReference type="EMBL" id="KFM80902.1"/>
    </source>
</evidence>
<accession>A0A087UU63</accession>
<feature type="non-terminal residue" evidence="1">
    <location>
        <position position="57"/>
    </location>
</feature>
<keyword evidence="2" id="KW-1185">Reference proteome</keyword>
<organism evidence="1 2">
    <name type="scientific">Stegodyphus mimosarum</name>
    <name type="common">African social velvet spider</name>
    <dbReference type="NCBI Taxonomy" id="407821"/>
    <lineage>
        <taxon>Eukaryota</taxon>
        <taxon>Metazoa</taxon>
        <taxon>Ecdysozoa</taxon>
        <taxon>Arthropoda</taxon>
        <taxon>Chelicerata</taxon>
        <taxon>Arachnida</taxon>
        <taxon>Araneae</taxon>
        <taxon>Araneomorphae</taxon>
        <taxon>Entelegynae</taxon>
        <taxon>Eresoidea</taxon>
        <taxon>Eresidae</taxon>
        <taxon>Stegodyphus</taxon>
    </lineage>
</organism>
<reference evidence="1 2" key="1">
    <citation type="submission" date="2013-11" db="EMBL/GenBank/DDBJ databases">
        <title>Genome sequencing of Stegodyphus mimosarum.</title>
        <authorList>
            <person name="Bechsgaard J."/>
        </authorList>
    </citation>
    <scope>NUCLEOTIDE SEQUENCE [LARGE SCALE GENOMIC DNA]</scope>
</reference>
<dbReference type="Proteomes" id="UP000054359">
    <property type="component" value="Unassembled WGS sequence"/>
</dbReference>
<dbReference type="EMBL" id="KK121637">
    <property type="protein sequence ID" value="KFM80902.1"/>
    <property type="molecule type" value="Genomic_DNA"/>
</dbReference>